<gene>
    <name evidence="2" type="ORF">GO495_08285</name>
</gene>
<name>A0A6N8J7P5_9BACT</name>
<proteinExistence type="predicted"/>
<protein>
    <submittedName>
        <fullName evidence="2">Uncharacterized protein</fullName>
    </submittedName>
</protein>
<keyword evidence="1" id="KW-1133">Transmembrane helix</keyword>
<evidence type="ECO:0000313" key="3">
    <source>
        <dbReference type="Proteomes" id="UP000468388"/>
    </source>
</evidence>
<comment type="caution">
    <text evidence="2">The sequence shown here is derived from an EMBL/GenBank/DDBJ whole genome shotgun (WGS) entry which is preliminary data.</text>
</comment>
<organism evidence="2 3">
    <name type="scientific">Chitinophaga oryziterrae</name>
    <dbReference type="NCBI Taxonomy" id="1031224"/>
    <lineage>
        <taxon>Bacteria</taxon>
        <taxon>Pseudomonadati</taxon>
        <taxon>Bacteroidota</taxon>
        <taxon>Chitinophagia</taxon>
        <taxon>Chitinophagales</taxon>
        <taxon>Chitinophagaceae</taxon>
        <taxon>Chitinophaga</taxon>
    </lineage>
</organism>
<evidence type="ECO:0000256" key="1">
    <source>
        <dbReference type="SAM" id="Phobius"/>
    </source>
</evidence>
<accession>A0A6N8J7P5</accession>
<dbReference type="OrthoDB" id="676393at2"/>
<dbReference type="Proteomes" id="UP000468388">
    <property type="component" value="Unassembled WGS sequence"/>
</dbReference>
<keyword evidence="3" id="KW-1185">Reference proteome</keyword>
<keyword evidence="1" id="KW-0472">Membrane</keyword>
<evidence type="ECO:0000313" key="2">
    <source>
        <dbReference type="EMBL" id="MVT40578.1"/>
    </source>
</evidence>
<dbReference type="EMBL" id="WRXO01000002">
    <property type="protein sequence ID" value="MVT40578.1"/>
    <property type="molecule type" value="Genomic_DNA"/>
</dbReference>
<feature type="transmembrane region" description="Helical" evidence="1">
    <location>
        <begin position="6"/>
        <end position="29"/>
    </location>
</feature>
<reference evidence="2 3" key="1">
    <citation type="submission" date="2019-12" db="EMBL/GenBank/DDBJ databases">
        <title>The draft genomic sequence of strain Chitinophaga oryziterrae JCM 16595.</title>
        <authorList>
            <person name="Zhang X."/>
        </authorList>
    </citation>
    <scope>NUCLEOTIDE SEQUENCE [LARGE SCALE GENOMIC DNA]</scope>
    <source>
        <strain evidence="2 3">JCM 16595</strain>
    </source>
</reference>
<keyword evidence="1" id="KW-0812">Transmembrane</keyword>
<dbReference type="RefSeq" id="WP_089782441.1">
    <property type="nucleotide sequence ID" value="NZ_BAAAZB010000010.1"/>
</dbReference>
<sequence length="79" mass="8537">MSATFTTILGIIAVFASLSSLAVTLIGAAQESAKLKKFSKYPPKTLVIENRSGNVIVLELEKQNDTQQLLRTMDALLGK</sequence>
<dbReference type="AlphaFoldDB" id="A0A6N8J7P5"/>